<keyword evidence="9" id="KW-1185">Reference proteome</keyword>
<keyword evidence="2 6" id="KW-0812">Transmembrane</keyword>
<keyword evidence="3 6" id="KW-1133">Transmembrane helix</keyword>
<dbReference type="Pfam" id="PF07690">
    <property type="entry name" value="MFS_1"/>
    <property type="match status" value="1"/>
</dbReference>
<dbReference type="Gene3D" id="1.20.1250.20">
    <property type="entry name" value="MFS general substrate transporter like domains"/>
    <property type="match status" value="2"/>
</dbReference>
<name>A0A0P1B8Y0_9BASI</name>
<reference evidence="8 9" key="1">
    <citation type="submission" date="2014-09" db="EMBL/GenBank/DDBJ databases">
        <authorList>
            <person name="Magalhaes I.L.F."/>
            <person name="Oliveira U."/>
            <person name="Santos F.R."/>
            <person name="Vidigal T.H.D.A."/>
            <person name="Brescovit A.D."/>
            <person name="Santos A.J."/>
        </authorList>
    </citation>
    <scope>NUCLEOTIDE SEQUENCE [LARGE SCALE GENOMIC DNA]</scope>
</reference>
<dbReference type="PANTHER" id="PTHR23508">
    <property type="entry name" value="CARBOXYLIC ACID TRANSPORTER PROTEIN HOMOLOG"/>
    <property type="match status" value="1"/>
</dbReference>
<evidence type="ECO:0000313" key="9">
    <source>
        <dbReference type="Proteomes" id="UP000054845"/>
    </source>
</evidence>
<evidence type="ECO:0000313" key="8">
    <source>
        <dbReference type="EMBL" id="CEH12268.1"/>
    </source>
</evidence>
<protein>
    <recommendedName>
        <fullName evidence="7">Major facilitator superfamily (MFS) profile domain-containing protein</fullName>
    </recommendedName>
</protein>
<feature type="transmembrane region" description="Helical" evidence="6">
    <location>
        <begin position="93"/>
        <end position="118"/>
    </location>
</feature>
<comment type="subcellular location">
    <subcellularLocation>
        <location evidence="1">Membrane</location>
        <topology evidence="1">Multi-pass membrane protein</topology>
    </subcellularLocation>
</comment>
<feature type="transmembrane region" description="Helical" evidence="6">
    <location>
        <begin position="213"/>
        <end position="231"/>
    </location>
</feature>
<evidence type="ECO:0000256" key="4">
    <source>
        <dbReference type="ARBA" id="ARBA00023136"/>
    </source>
</evidence>
<feature type="domain" description="Major facilitator superfamily (MFS) profile" evidence="7">
    <location>
        <begin position="57"/>
        <end position="440"/>
    </location>
</feature>
<proteinExistence type="predicted"/>
<dbReference type="InterPro" id="IPR011701">
    <property type="entry name" value="MFS"/>
</dbReference>
<evidence type="ECO:0000256" key="6">
    <source>
        <dbReference type="SAM" id="Phobius"/>
    </source>
</evidence>
<dbReference type="AlphaFoldDB" id="A0A0P1B8Y0"/>
<dbReference type="GO" id="GO:0005886">
    <property type="term" value="C:plasma membrane"/>
    <property type="evidence" value="ECO:0007669"/>
    <property type="project" value="TreeGrafter"/>
</dbReference>
<dbReference type="GO" id="GO:0046943">
    <property type="term" value="F:carboxylic acid transmembrane transporter activity"/>
    <property type="evidence" value="ECO:0007669"/>
    <property type="project" value="TreeGrafter"/>
</dbReference>
<feature type="transmembrane region" description="Helical" evidence="6">
    <location>
        <begin position="339"/>
        <end position="360"/>
    </location>
</feature>
<evidence type="ECO:0000256" key="5">
    <source>
        <dbReference type="SAM" id="MobiDB-lite"/>
    </source>
</evidence>
<dbReference type="InterPro" id="IPR020846">
    <property type="entry name" value="MFS_dom"/>
</dbReference>
<dbReference type="CDD" id="cd17316">
    <property type="entry name" value="MFS_SV2_like"/>
    <property type="match status" value="1"/>
</dbReference>
<dbReference type="OrthoDB" id="5296287at2759"/>
<feature type="transmembrane region" description="Helical" evidence="6">
    <location>
        <begin position="316"/>
        <end position="333"/>
    </location>
</feature>
<feature type="region of interest" description="Disordered" evidence="5">
    <location>
        <begin position="459"/>
        <end position="497"/>
    </location>
</feature>
<accession>A0A0P1B8Y0</accession>
<organism evidence="8 9">
    <name type="scientific">Ceraceosorus bombacis</name>
    <dbReference type="NCBI Taxonomy" id="401625"/>
    <lineage>
        <taxon>Eukaryota</taxon>
        <taxon>Fungi</taxon>
        <taxon>Dikarya</taxon>
        <taxon>Basidiomycota</taxon>
        <taxon>Ustilaginomycotina</taxon>
        <taxon>Exobasidiomycetes</taxon>
        <taxon>Ceraceosorales</taxon>
        <taxon>Ceraceosoraceae</taxon>
        <taxon>Ceraceosorus</taxon>
    </lineage>
</organism>
<sequence>MSLARIKRFPNIALRNLVFLFQRPAKTQAEDENGDAPLKARNPITILASLTLQQWGFYTVAWGGWIFDSYDFNVLAIQTTKLSRYYHVDKTRIADAITFTLLFRLIGALIFGIVGDYYGRKWPFAINMWLLGVLQIATVYTESYGTFVAVRSLFGVAMGGVFGGACAMALENMPVEARGLLGGVFQEGYSVGYIVAAVGNLIVGGATNSWKSLFWFGAGGSFLFGTLRLALPESRQFLEAKSAGRGGQSTRNFGKDTVAMLKVHWPVAIYCGTFMLTGKQLKNGPASRASIWMKTGAVFGGTVMGYCSQWLGRRRAIVLSALISGLMIPAWILPNTLAGLVAGGFFLQFFLGGAVGIVPAHLQELSPPQFRAVFVGMAYQLGNAIASPATQIVNDLAEHHFKSTGPDGRSVDGYGPVMGVATAIFASLMVLWTSIGPENTGSHFERARVAGAVGVSEELPSYKSDPAHPPKVEAQPMDILSPVQPAAQDDSEGSSRE</sequence>
<keyword evidence="4 6" id="KW-0472">Membrane</keyword>
<dbReference type="PANTHER" id="PTHR23508:SF9">
    <property type="entry name" value="CARBOXYLIC ACID TRANSPORT PROTEIN (AFU_ORTHOLOGUE AFUA_2G09450)"/>
    <property type="match status" value="1"/>
</dbReference>
<feature type="transmembrane region" description="Helical" evidence="6">
    <location>
        <begin position="148"/>
        <end position="170"/>
    </location>
</feature>
<feature type="transmembrane region" description="Helical" evidence="6">
    <location>
        <begin position="124"/>
        <end position="141"/>
    </location>
</feature>
<dbReference type="SUPFAM" id="SSF103473">
    <property type="entry name" value="MFS general substrate transporter"/>
    <property type="match status" value="1"/>
</dbReference>
<evidence type="ECO:0000256" key="3">
    <source>
        <dbReference type="ARBA" id="ARBA00022989"/>
    </source>
</evidence>
<dbReference type="PROSITE" id="PS50850">
    <property type="entry name" value="MFS"/>
    <property type="match status" value="1"/>
</dbReference>
<evidence type="ECO:0000259" key="7">
    <source>
        <dbReference type="PROSITE" id="PS50850"/>
    </source>
</evidence>
<dbReference type="STRING" id="401625.A0A0P1B8Y0"/>
<evidence type="ECO:0000256" key="2">
    <source>
        <dbReference type="ARBA" id="ARBA00022692"/>
    </source>
</evidence>
<dbReference type="Proteomes" id="UP000054845">
    <property type="component" value="Unassembled WGS sequence"/>
</dbReference>
<evidence type="ECO:0000256" key="1">
    <source>
        <dbReference type="ARBA" id="ARBA00004141"/>
    </source>
</evidence>
<dbReference type="InterPro" id="IPR036259">
    <property type="entry name" value="MFS_trans_sf"/>
</dbReference>
<feature type="transmembrane region" description="Helical" evidence="6">
    <location>
        <begin position="413"/>
        <end position="432"/>
    </location>
</feature>
<feature type="transmembrane region" description="Helical" evidence="6">
    <location>
        <begin position="372"/>
        <end position="393"/>
    </location>
</feature>
<dbReference type="EMBL" id="CCYA01000147">
    <property type="protein sequence ID" value="CEH12268.1"/>
    <property type="molecule type" value="Genomic_DNA"/>
</dbReference>